<dbReference type="PANTHER" id="PTHR10984">
    <property type="entry name" value="ENDOPLASMIC RETICULUM-GOLGI INTERMEDIATE COMPARTMENT PROTEIN"/>
    <property type="match status" value="1"/>
</dbReference>
<keyword evidence="4 6" id="KW-1133">Transmembrane helix</keyword>
<evidence type="ECO:0000256" key="3">
    <source>
        <dbReference type="ARBA" id="ARBA00022692"/>
    </source>
</evidence>
<organism evidence="9 10">
    <name type="scientific">Acanthamoeba castellanii (strain ATCC 30010 / Neff)</name>
    <dbReference type="NCBI Taxonomy" id="1257118"/>
    <lineage>
        <taxon>Eukaryota</taxon>
        <taxon>Amoebozoa</taxon>
        <taxon>Discosea</taxon>
        <taxon>Longamoebia</taxon>
        <taxon>Centramoebida</taxon>
        <taxon>Acanthamoebidae</taxon>
        <taxon>Acanthamoeba</taxon>
    </lineage>
</organism>
<dbReference type="KEGG" id="acan:ACA1_142680"/>
<evidence type="ECO:0000256" key="2">
    <source>
        <dbReference type="ARBA" id="ARBA00005648"/>
    </source>
</evidence>
<evidence type="ECO:0000259" key="8">
    <source>
        <dbReference type="Pfam" id="PF13850"/>
    </source>
</evidence>
<sequence>MQQRAPRSMAKRLRSFDIFPKSVEDVREQASAGAAVTIVGVLVMLFLFVSEFSSYTQVVTEAWRGGAIWAEADTIFVDTTREKTMWINFELVFLQLACKEVEVDIVDNFGDPQRGRRDIQKQAVDPEQYLQQTFSSWFTSAHTEEFPKGSGCRVFGKAEVQKVKGNLHIAAGSNAPQSHDGHQHHVHHITPEQVASFNVSHFIPHLSFGPAFPRRTDPLSWTRVIEPNAMQVNHMIQLVPTIYEDWGGNVIEGYQYSAQTNYKHIVPGASSFPLPGVFIKWDMSPFVIQYRETGRSFAHFLTRLCAITGGTFVVLGLIYSGLTKAFPALRTVREKTTGVPGPLSHNKHHHHHHGL</sequence>
<dbReference type="Proteomes" id="UP000011083">
    <property type="component" value="Unassembled WGS sequence"/>
</dbReference>
<evidence type="ECO:0000259" key="7">
    <source>
        <dbReference type="Pfam" id="PF07970"/>
    </source>
</evidence>
<gene>
    <name evidence="9" type="ORF">ACA1_142680</name>
</gene>
<comment type="similarity">
    <text evidence="2">Belongs to the ERGIC family.</text>
</comment>
<dbReference type="Pfam" id="PF13850">
    <property type="entry name" value="ERGIC_N"/>
    <property type="match status" value="1"/>
</dbReference>
<keyword evidence="5 6" id="KW-0472">Membrane</keyword>
<keyword evidence="10" id="KW-1185">Reference proteome</keyword>
<dbReference type="RefSeq" id="XP_004349653.1">
    <property type="nucleotide sequence ID" value="XM_004349603.1"/>
</dbReference>
<dbReference type="OrthoDB" id="270930at2759"/>
<evidence type="ECO:0000256" key="1">
    <source>
        <dbReference type="ARBA" id="ARBA00004141"/>
    </source>
</evidence>
<proteinExistence type="inferred from homology"/>
<dbReference type="GeneID" id="14923509"/>
<accession>L8HBI3</accession>
<dbReference type="STRING" id="1257118.L8HBI3"/>
<reference evidence="9 10" key="1">
    <citation type="journal article" date="2013" name="Genome Biol.">
        <title>Genome of Acanthamoeba castellanii highlights extensive lateral gene transfer and early evolution of tyrosine kinase signaling.</title>
        <authorList>
            <person name="Clarke M."/>
            <person name="Lohan A.J."/>
            <person name="Liu B."/>
            <person name="Lagkouvardos I."/>
            <person name="Roy S."/>
            <person name="Zafar N."/>
            <person name="Bertelli C."/>
            <person name="Schilde C."/>
            <person name="Kianianmomeni A."/>
            <person name="Burglin T.R."/>
            <person name="Frech C."/>
            <person name="Turcotte B."/>
            <person name="Kopec K.O."/>
            <person name="Synnott J.M."/>
            <person name="Choo C."/>
            <person name="Paponov I."/>
            <person name="Finkler A."/>
            <person name="Soon Heng Tan C."/>
            <person name="Hutchins A.P."/>
            <person name="Weinmeier T."/>
            <person name="Rattei T."/>
            <person name="Chu J.S."/>
            <person name="Gimenez G."/>
            <person name="Irimia M."/>
            <person name="Rigden D.J."/>
            <person name="Fitzpatrick D.A."/>
            <person name="Lorenzo-Morales J."/>
            <person name="Bateman A."/>
            <person name="Chiu C.H."/>
            <person name="Tang P."/>
            <person name="Hegemann P."/>
            <person name="Fromm H."/>
            <person name="Raoult D."/>
            <person name="Greub G."/>
            <person name="Miranda-Saavedra D."/>
            <person name="Chen N."/>
            <person name="Nash P."/>
            <person name="Ginger M.L."/>
            <person name="Horn M."/>
            <person name="Schaap P."/>
            <person name="Caler L."/>
            <person name="Loftus B."/>
        </authorList>
    </citation>
    <scope>NUCLEOTIDE SEQUENCE [LARGE SCALE GENOMIC DNA]</scope>
    <source>
        <strain evidence="9 10">Neff</strain>
    </source>
</reference>
<dbReference type="GO" id="GO:0016020">
    <property type="term" value="C:membrane"/>
    <property type="evidence" value="ECO:0007669"/>
    <property type="project" value="UniProtKB-SubCell"/>
</dbReference>
<dbReference type="InterPro" id="IPR039542">
    <property type="entry name" value="Erv_N"/>
</dbReference>
<comment type="subcellular location">
    <subcellularLocation>
        <location evidence="1">Membrane</location>
        <topology evidence="1">Multi-pass membrane protein</topology>
    </subcellularLocation>
</comment>
<dbReference type="GO" id="GO:0005783">
    <property type="term" value="C:endoplasmic reticulum"/>
    <property type="evidence" value="ECO:0007669"/>
    <property type="project" value="TreeGrafter"/>
</dbReference>
<dbReference type="EMBL" id="KB007883">
    <property type="protein sequence ID" value="ELR22565.1"/>
    <property type="molecule type" value="Genomic_DNA"/>
</dbReference>
<feature type="transmembrane region" description="Helical" evidence="6">
    <location>
        <begin position="300"/>
        <end position="322"/>
    </location>
</feature>
<dbReference type="VEuPathDB" id="AmoebaDB:ACA1_142680"/>
<evidence type="ECO:0000313" key="10">
    <source>
        <dbReference type="Proteomes" id="UP000011083"/>
    </source>
</evidence>
<dbReference type="InterPro" id="IPR012936">
    <property type="entry name" value="Erv_C"/>
</dbReference>
<dbReference type="OMA" id="VYEISAY"/>
<dbReference type="Pfam" id="PF07970">
    <property type="entry name" value="COPIIcoated_ERV"/>
    <property type="match status" value="1"/>
</dbReference>
<dbReference type="PANTHER" id="PTHR10984:SF25">
    <property type="entry name" value="ENDOPLASMIC RETICULUM-GOLGI INTERMEDIATE COMPARTMENT PROTEIN 3"/>
    <property type="match status" value="1"/>
</dbReference>
<dbReference type="InterPro" id="IPR045888">
    <property type="entry name" value="Erv"/>
</dbReference>
<name>L8HBI3_ACACF</name>
<protein>
    <submittedName>
        <fullName evidence="9">Serologically defined breast cancer antigen 84 isoform 1, putative</fullName>
    </submittedName>
</protein>
<evidence type="ECO:0000256" key="6">
    <source>
        <dbReference type="SAM" id="Phobius"/>
    </source>
</evidence>
<feature type="domain" description="Endoplasmic reticulum vesicle transporter N-terminal" evidence="8">
    <location>
        <begin position="13"/>
        <end position="113"/>
    </location>
</feature>
<evidence type="ECO:0000313" key="9">
    <source>
        <dbReference type="EMBL" id="ELR22565.1"/>
    </source>
</evidence>
<feature type="domain" description="Endoplasmic reticulum vesicle transporter C-terminal" evidence="7">
    <location>
        <begin position="147"/>
        <end position="318"/>
    </location>
</feature>
<keyword evidence="3 6" id="KW-0812">Transmembrane</keyword>
<feature type="transmembrane region" description="Helical" evidence="6">
    <location>
        <begin position="30"/>
        <end position="49"/>
    </location>
</feature>
<evidence type="ECO:0000256" key="5">
    <source>
        <dbReference type="ARBA" id="ARBA00023136"/>
    </source>
</evidence>
<dbReference type="AlphaFoldDB" id="L8HBI3"/>
<evidence type="ECO:0000256" key="4">
    <source>
        <dbReference type="ARBA" id="ARBA00022989"/>
    </source>
</evidence>
<dbReference type="GO" id="GO:0030134">
    <property type="term" value="C:COPII-coated ER to Golgi transport vesicle"/>
    <property type="evidence" value="ECO:0007669"/>
    <property type="project" value="TreeGrafter"/>
</dbReference>